<dbReference type="InterPro" id="IPR027417">
    <property type="entry name" value="P-loop_NTPase"/>
</dbReference>
<dbReference type="InterPro" id="IPR002182">
    <property type="entry name" value="NB-ARC"/>
</dbReference>
<evidence type="ECO:0000256" key="3">
    <source>
        <dbReference type="ARBA" id="ARBA00022737"/>
    </source>
</evidence>
<feature type="domain" description="Disease resistance R13L4/SHOC-2-like LRR" evidence="9">
    <location>
        <begin position="276"/>
        <end position="589"/>
    </location>
</feature>
<dbReference type="InterPro" id="IPR055414">
    <property type="entry name" value="LRR_R13L4/SHOC2-like"/>
</dbReference>
<comment type="similarity">
    <text evidence="1">Belongs to the disease resistance NB-LRR family.</text>
</comment>
<reference evidence="10 11" key="2">
    <citation type="submission" date="2024-10" db="EMBL/GenBank/DDBJ databases">
        <authorList>
            <person name="Ryan C."/>
        </authorList>
    </citation>
    <scope>NUCLEOTIDE SEQUENCE [LARGE SCALE GENOMIC DNA]</scope>
</reference>
<proteinExistence type="inferred from homology"/>
<dbReference type="Pfam" id="PF23598">
    <property type="entry name" value="LRR_14"/>
    <property type="match status" value="1"/>
</dbReference>
<evidence type="ECO:0000256" key="6">
    <source>
        <dbReference type="ARBA" id="ARBA00023054"/>
    </source>
</evidence>
<feature type="domain" description="NB-ARC" evidence="7">
    <location>
        <begin position="149"/>
        <end position="275"/>
    </location>
</feature>
<reference evidence="11" key="1">
    <citation type="submission" date="2024-06" db="EMBL/GenBank/DDBJ databases">
        <authorList>
            <person name="Ryan C."/>
        </authorList>
    </citation>
    <scope>NUCLEOTIDE SEQUENCE [LARGE SCALE GENOMIC DNA]</scope>
</reference>
<keyword evidence="3" id="KW-0677">Repeat</keyword>
<dbReference type="GO" id="GO:0051707">
    <property type="term" value="P:response to other organism"/>
    <property type="evidence" value="ECO:0007669"/>
    <property type="project" value="UniProtKB-ARBA"/>
</dbReference>
<dbReference type="Pfam" id="PF00931">
    <property type="entry name" value="NB-ARC"/>
    <property type="match status" value="1"/>
</dbReference>
<keyword evidence="5" id="KW-0611">Plant defense</keyword>
<dbReference type="SUPFAM" id="SSF52058">
    <property type="entry name" value="L domain-like"/>
    <property type="match status" value="1"/>
</dbReference>
<dbReference type="Gene3D" id="1.20.5.4130">
    <property type="match status" value="1"/>
</dbReference>
<dbReference type="Proteomes" id="UP001497457">
    <property type="component" value="Chromosome 22rd"/>
</dbReference>
<keyword evidence="11" id="KW-1185">Reference proteome</keyword>
<dbReference type="InterPro" id="IPR041118">
    <property type="entry name" value="Rx_N"/>
</dbReference>
<dbReference type="Gene3D" id="3.40.50.300">
    <property type="entry name" value="P-loop containing nucleotide triphosphate hydrolases"/>
    <property type="match status" value="1"/>
</dbReference>
<gene>
    <name evidence="10" type="ORF">URODEC1_LOCUS57756</name>
</gene>
<dbReference type="InterPro" id="IPR032675">
    <property type="entry name" value="LRR_dom_sf"/>
</dbReference>
<sequence length="592" mass="66969">MGSLLGKLHSLLVSPEDELPEPLKPQKEKLELLKQDLEVINIYLLNLSAVEAPKTLAKIWQQEVSDLSYDSEDFIDKTMHPNSNTNEESWSEEELSALVEQAYDTRNRHNRYYLAPQASDPRFTVVQEVPVAAPSKEAMDLVGISDSSTELIRRLNNDAEQQLKVVPILGPAGVGKTTLAKEVYRQISGQFECRICVRASRMPDTRRLLQSMIPWHQRPPCGLLVQELIDNLSERLKHKRYFIVINGLWKTRTWHIVKSAFPEGYNCSRILITTDQVTEFAVVRVLNLELWGDQEELDLSGISQLFQLRYVQITTDMVVKLPTKMNGLKYLETREIYGREASIPSDIVHLPGLLHICVPGQINLSNGIGHMRFVRTLQSFDISCNSEDNVRSLSEMTNLHDLHVTCSTTSSDLRSENLKALASSLGKHGKLKSLVLTPGASCTSVYLDCSSSVYSPPVSLQRLELYPPICIFSRLPAWIGLLQKLCILKIVVKELTNYDVDGIAGLQELTVLSLYVRQPCPERIVFKQAAFSALKYFKFRCSVLRLAFQAETMPNVRRLKLEFNVHSGEQPDDMLSGIQHLLNLQEIDGRVN</sequence>
<dbReference type="EMBL" id="OZ075132">
    <property type="protein sequence ID" value="CAL4985013.1"/>
    <property type="molecule type" value="Genomic_DNA"/>
</dbReference>
<name>A0ABC9ASS6_9POAL</name>
<evidence type="ECO:0000259" key="9">
    <source>
        <dbReference type="Pfam" id="PF23598"/>
    </source>
</evidence>
<keyword evidence="6" id="KW-0175">Coiled coil</keyword>
<evidence type="ECO:0000313" key="11">
    <source>
        <dbReference type="Proteomes" id="UP001497457"/>
    </source>
</evidence>
<evidence type="ECO:0008006" key="12">
    <source>
        <dbReference type="Google" id="ProtNLM"/>
    </source>
</evidence>
<dbReference type="AlphaFoldDB" id="A0ABC9ASS6"/>
<dbReference type="SUPFAM" id="SSF52540">
    <property type="entry name" value="P-loop containing nucleoside triphosphate hydrolases"/>
    <property type="match status" value="1"/>
</dbReference>
<protein>
    <recommendedName>
        <fullName evidence="12">NB-ARC domain-containing protein</fullName>
    </recommendedName>
</protein>
<dbReference type="GO" id="GO:0006952">
    <property type="term" value="P:defense response"/>
    <property type="evidence" value="ECO:0007669"/>
    <property type="project" value="UniProtKB-KW"/>
</dbReference>
<accession>A0ABC9ASS6</accession>
<evidence type="ECO:0000256" key="4">
    <source>
        <dbReference type="ARBA" id="ARBA00022741"/>
    </source>
</evidence>
<feature type="domain" description="Disease resistance N-terminal" evidence="8">
    <location>
        <begin position="1"/>
        <end position="83"/>
    </location>
</feature>
<organism evidence="10 11">
    <name type="scientific">Urochloa decumbens</name>
    <dbReference type="NCBI Taxonomy" id="240449"/>
    <lineage>
        <taxon>Eukaryota</taxon>
        <taxon>Viridiplantae</taxon>
        <taxon>Streptophyta</taxon>
        <taxon>Embryophyta</taxon>
        <taxon>Tracheophyta</taxon>
        <taxon>Spermatophyta</taxon>
        <taxon>Magnoliopsida</taxon>
        <taxon>Liliopsida</taxon>
        <taxon>Poales</taxon>
        <taxon>Poaceae</taxon>
        <taxon>PACMAD clade</taxon>
        <taxon>Panicoideae</taxon>
        <taxon>Panicodae</taxon>
        <taxon>Paniceae</taxon>
        <taxon>Melinidinae</taxon>
        <taxon>Urochloa</taxon>
    </lineage>
</organism>
<evidence type="ECO:0000259" key="7">
    <source>
        <dbReference type="Pfam" id="PF00931"/>
    </source>
</evidence>
<keyword evidence="4" id="KW-0547">Nucleotide-binding</keyword>
<dbReference type="PANTHER" id="PTHR19338:SF42">
    <property type="entry name" value="RX N-TERMINAL DOMAIN-CONTAINING PROTEIN"/>
    <property type="match status" value="1"/>
</dbReference>
<keyword evidence="2" id="KW-0433">Leucine-rich repeat</keyword>
<dbReference type="PANTHER" id="PTHR19338">
    <property type="entry name" value="TRANSLOCASE OF INNER MITOCHONDRIAL MEMBRANE 13 HOMOLOG"/>
    <property type="match status" value="1"/>
</dbReference>
<evidence type="ECO:0000256" key="5">
    <source>
        <dbReference type="ARBA" id="ARBA00022821"/>
    </source>
</evidence>
<evidence type="ECO:0000256" key="1">
    <source>
        <dbReference type="ARBA" id="ARBA00008894"/>
    </source>
</evidence>
<dbReference type="Pfam" id="PF18052">
    <property type="entry name" value="Rx_N"/>
    <property type="match status" value="1"/>
</dbReference>
<evidence type="ECO:0000313" key="10">
    <source>
        <dbReference type="EMBL" id="CAL4985013.1"/>
    </source>
</evidence>
<dbReference type="GO" id="GO:0000166">
    <property type="term" value="F:nucleotide binding"/>
    <property type="evidence" value="ECO:0007669"/>
    <property type="project" value="UniProtKB-KW"/>
</dbReference>
<dbReference type="PRINTS" id="PR00364">
    <property type="entry name" value="DISEASERSIST"/>
</dbReference>
<dbReference type="Gene3D" id="3.80.10.10">
    <property type="entry name" value="Ribonuclease Inhibitor"/>
    <property type="match status" value="1"/>
</dbReference>
<evidence type="ECO:0000259" key="8">
    <source>
        <dbReference type="Pfam" id="PF18052"/>
    </source>
</evidence>
<evidence type="ECO:0000256" key="2">
    <source>
        <dbReference type="ARBA" id="ARBA00022614"/>
    </source>
</evidence>